<accession>A0AAD9QN01</accession>
<reference evidence="1" key="1">
    <citation type="journal article" date="2023" name="G3 (Bethesda)">
        <title>Whole genome assembly and annotation of the endangered Caribbean coral Acropora cervicornis.</title>
        <authorList>
            <person name="Selwyn J.D."/>
            <person name="Vollmer S.V."/>
        </authorList>
    </citation>
    <scope>NUCLEOTIDE SEQUENCE</scope>
    <source>
        <strain evidence="1">K2</strain>
    </source>
</reference>
<reference evidence="1" key="2">
    <citation type="journal article" date="2023" name="Science">
        <title>Genomic signatures of disease resistance in endangered staghorn corals.</title>
        <authorList>
            <person name="Vollmer S.V."/>
            <person name="Selwyn J.D."/>
            <person name="Despard B.A."/>
            <person name="Roesel C.L."/>
        </authorList>
    </citation>
    <scope>NUCLEOTIDE SEQUENCE</scope>
    <source>
        <strain evidence="1">K2</strain>
    </source>
</reference>
<keyword evidence="2" id="KW-1185">Reference proteome</keyword>
<name>A0AAD9QN01_ACRCE</name>
<organism evidence="1 2">
    <name type="scientific">Acropora cervicornis</name>
    <name type="common">Staghorn coral</name>
    <dbReference type="NCBI Taxonomy" id="6130"/>
    <lineage>
        <taxon>Eukaryota</taxon>
        <taxon>Metazoa</taxon>
        <taxon>Cnidaria</taxon>
        <taxon>Anthozoa</taxon>
        <taxon>Hexacorallia</taxon>
        <taxon>Scleractinia</taxon>
        <taxon>Astrocoeniina</taxon>
        <taxon>Acroporidae</taxon>
        <taxon>Acropora</taxon>
    </lineage>
</organism>
<dbReference type="EMBL" id="JARQWQ010000023">
    <property type="protein sequence ID" value="KAK2564237.1"/>
    <property type="molecule type" value="Genomic_DNA"/>
</dbReference>
<dbReference type="AlphaFoldDB" id="A0AAD9QN01"/>
<comment type="caution">
    <text evidence="1">The sequence shown here is derived from an EMBL/GenBank/DDBJ whole genome shotgun (WGS) entry which is preliminary data.</text>
</comment>
<sequence length="198" mass="22425">MYCPDTWNYDAKVKALVIALWWATTLLHVNSTECGCSLNFNGVLILLNGVTKVLHANVTSSSLARQYETADGVVMFPEAAKKPDKMRVELLSNHIGESFFEFTQISSSYPRVMTPPEGMANFQPKIPTTTGKRDPQLMLREKFWTTQPFDSCVVTVKETATEWKFPANFYKQAVRGKLTFSCKEDNYKLKLYDEGATL</sequence>
<evidence type="ECO:0000313" key="2">
    <source>
        <dbReference type="Proteomes" id="UP001249851"/>
    </source>
</evidence>
<protein>
    <submittedName>
        <fullName evidence="1">Uncharacterized protein</fullName>
    </submittedName>
</protein>
<dbReference type="Proteomes" id="UP001249851">
    <property type="component" value="Unassembled WGS sequence"/>
</dbReference>
<evidence type="ECO:0000313" key="1">
    <source>
        <dbReference type="EMBL" id="KAK2564237.1"/>
    </source>
</evidence>
<proteinExistence type="predicted"/>
<gene>
    <name evidence="1" type="ORF">P5673_012484</name>
</gene>